<evidence type="ECO:0000256" key="2">
    <source>
        <dbReference type="ARBA" id="ARBA00022670"/>
    </source>
</evidence>
<keyword evidence="2" id="KW-0645">Protease</keyword>
<evidence type="ECO:0000256" key="3">
    <source>
        <dbReference type="ARBA" id="ARBA00022801"/>
    </source>
</evidence>
<proteinExistence type="inferred from homology"/>
<dbReference type="EMBL" id="BQNB010012218">
    <property type="protein sequence ID" value="GJT00727.1"/>
    <property type="molecule type" value="Genomic_DNA"/>
</dbReference>
<accession>A0ABQ5AGJ1</accession>
<evidence type="ECO:0000259" key="4">
    <source>
        <dbReference type="PROSITE" id="PS51858"/>
    </source>
</evidence>
<reference evidence="5" key="2">
    <citation type="submission" date="2022-01" db="EMBL/GenBank/DDBJ databases">
        <authorList>
            <person name="Yamashiro T."/>
            <person name="Shiraishi A."/>
            <person name="Satake H."/>
            <person name="Nakayama K."/>
        </authorList>
    </citation>
    <scope>NUCLEOTIDE SEQUENCE</scope>
</reference>
<reference evidence="5" key="1">
    <citation type="journal article" date="2022" name="Int. J. Mol. Sci.">
        <title>Draft Genome of Tanacetum Coccineum: Genomic Comparison of Closely Related Tanacetum-Family Plants.</title>
        <authorList>
            <person name="Yamashiro T."/>
            <person name="Shiraishi A."/>
            <person name="Nakayama K."/>
            <person name="Satake H."/>
        </authorList>
    </citation>
    <scope>NUCLEOTIDE SEQUENCE</scope>
</reference>
<name>A0ABQ5AGJ1_9ASTR</name>
<protein>
    <submittedName>
        <fullName evidence="5">Desumoylating isopeptidase 1-like protein</fullName>
    </submittedName>
</protein>
<dbReference type="Pfam" id="PF05903">
    <property type="entry name" value="Peptidase_C97"/>
    <property type="match status" value="1"/>
</dbReference>
<dbReference type="PANTHER" id="PTHR12378:SF82">
    <property type="entry name" value="PPPDE PUTATIVE PEPTIDASE DOMAIN-CONTAINING PROTEIN-RELATED"/>
    <property type="match status" value="1"/>
</dbReference>
<dbReference type="Proteomes" id="UP001151760">
    <property type="component" value="Unassembled WGS sequence"/>
</dbReference>
<keyword evidence="6" id="KW-1185">Reference proteome</keyword>
<dbReference type="PROSITE" id="PS51858">
    <property type="entry name" value="PPPDE"/>
    <property type="match status" value="1"/>
</dbReference>
<keyword evidence="3" id="KW-0378">Hydrolase</keyword>
<dbReference type="Gene3D" id="3.90.1720.30">
    <property type="entry name" value="PPPDE domains"/>
    <property type="match status" value="1"/>
</dbReference>
<sequence length="627" mass="71180">MLTREFTGCHKQNPSFKFHVGCKELRLAHLCFADDLLIVCNGDVESVKVIKSTMMEFSGISGLNPDMEKSTDCKKLIDKVKERVEDWKKIYLSYAGRLQLIASILSSLNVYWADIFMIPKAVVKDIDKILKGEFHHVWGNIPKSQGGLGLRPFSIWNEVLLIKNLWNIAAGKNTLWVKWVNVFKLKGRSIWDIQKESNDSWMWKTLLDLRWKIRMNVRKILGNGKSTNVWFDHWSYVGTLCDIVNRIDIYDARLKSNMSVWEVIKDNKLKWSNEWAYQFPSIAYLNVPRLSLLKEDETKWVDRSGNLHGFSLKIGWDTIMVLPMLVLAAAVYNIWKERNARVLTGEVKDDITVLKIIIESVKLQLSCLKCSEPYSLEFFWVNVPFDLYDLLDWPWEGSEGQKVSLYVYDLSQGLAKQVSSSLLGKAFEGIWHTGIVVYDTEYYFGGGIQKSPIGTAPYGTPIKMIDLGVTKITKDAFESYLQEISPRYTPETYSLLKHNCNTFSNEVAQYLVGTTIPEYILNLPNEVISSPLAPLMMPLIQNLEAQLREGEVPQALSLTAPTKGQPSEATTIQPVTDPLGNARNVVQDEIAKEFAAIRAKGELGPSEAAALATKNVMQKYGFMNNSS</sequence>
<comment type="caution">
    <text evidence="5">The sequence shown here is derived from an EMBL/GenBank/DDBJ whole genome shotgun (WGS) entry which is preliminary data.</text>
</comment>
<feature type="domain" description="PPPDE" evidence="4">
    <location>
        <begin position="401"/>
        <end position="541"/>
    </location>
</feature>
<dbReference type="SMART" id="SM01179">
    <property type="entry name" value="DUF862"/>
    <property type="match status" value="1"/>
</dbReference>
<organism evidence="5 6">
    <name type="scientific">Tanacetum coccineum</name>
    <dbReference type="NCBI Taxonomy" id="301880"/>
    <lineage>
        <taxon>Eukaryota</taxon>
        <taxon>Viridiplantae</taxon>
        <taxon>Streptophyta</taxon>
        <taxon>Embryophyta</taxon>
        <taxon>Tracheophyta</taxon>
        <taxon>Spermatophyta</taxon>
        <taxon>Magnoliopsida</taxon>
        <taxon>eudicotyledons</taxon>
        <taxon>Gunneridae</taxon>
        <taxon>Pentapetalae</taxon>
        <taxon>asterids</taxon>
        <taxon>campanulids</taxon>
        <taxon>Asterales</taxon>
        <taxon>Asteraceae</taxon>
        <taxon>Asteroideae</taxon>
        <taxon>Anthemideae</taxon>
        <taxon>Anthemidinae</taxon>
        <taxon>Tanacetum</taxon>
    </lineage>
</organism>
<dbReference type="InterPro" id="IPR008580">
    <property type="entry name" value="PPPDE_dom"/>
</dbReference>
<dbReference type="PANTHER" id="PTHR12378">
    <property type="entry name" value="DESUMOYLATING ISOPEPTIDASE"/>
    <property type="match status" value="1"/>
</dbReference>
<dbReference type="InterPro" id="IPR042266">
    <property type="entry name" value="PPPDE_sf"/>
</dbReference>
<evidence type="ECO:0000256" key="1">
    <source>
        <dbReference type="ARBA" id="ARBA00008140"/>
    </source>
</evidence>
<comment type="similarity">
    <text evidence="1">Belongs to the DeSI family.</text>
</comment>
<evidence type="ECO:0000313" key="5">
    <source>
        <dbReference type="EMBL" id="GJT00727.1"/>
    </source>
</evidence>
<evidence type="ECO:0000313" key="6">
    <source>
        <dbReference type="Proteomes" id="UP001151760"/>
    </source>
</evidence>
<gene>
    <name evidence="5" type="ORF">Tco_0821896</name>
</gene>